<evidence type="ECO:0000256" key="6">
    <source>
        <dbReference type="PROSITE-ProRule" id="PRU00278"/>
    </source>
</evidence>
<dbReference type="EMBL" id="AP014521">
    <property type="protein sequence ID" value="BAP58785.1"/>
    <property type="molecule type" value="Genomic_DNA"/>
</dbReference>
<dbReference type="PROSITE" id="PS50198">
    <property type="entry name" value="PPIC_PPIASE_2"/>
    <property type="match status" value="1"/>
</dbReference>
<evidence type="ECO:0000256" key="2">
    <source>
        <dbReference type="ARBA" id="ARBA00022764"/>
    </source>
</evidence>
<evidence type="ECO:0000259" key="9">
    <source>
        <dbReference type="PROSITE" id="PS50198"/>
    </source>
</evidence>
<feature type="chain" id="PRO_5007756389" evidence="8">
    <location>
        <begin position="19"/>
        <end position="425"/>
    </location>
</feature>
<protein>
    <submittedName>
        <fullName evidence="10">Chaperone SurA</fullName>
    </submittedName>
</protein>
<keyword evidence="7" id="KW-0175">Coiled coil</keyword>
<dbReference type="Pfam" id="PF09312">
    <property type="entry name" value="SurA_N"/>
    <property type="match status" value="1"/>
</dbReference>
<keyword evidence="1 8" id="KW-0732">Signal</keyword>
<dbReference type="HOGENOM" id="CLU_034646_11_0_6"/>
<dbReference type="RefSeq" id="WP_041063351.1">
    <property type="nucleotide sequence ID" value="NZ_AP014521.1"/>
</dbReference>
<evidence type="ECO:0000313" key="11">
    <source>
        <dbReference type="Proteomes" id="UP000031627"/>
    </source>
</evidence>
<evidence type="ECO:0000256" key="8">
    <source>
        <dbReference type="SAM" id="SignalP"/>
    </source>
</evidence>
<keyword evidence="11" id="KW-1185">Reference proteome</keyword>
<dbReference type="GO" id="GO:0003755">
    <property type="term" value="F:peptidyl-prolyl cis-trans isomerase activity"/>
    <property type="evidence" value="ECO:0007669"/>
    <property type="project" value="UniProtKB-KW"/>
</dbReference>
<dbReference type="Gene3D" id="1.10.4030.10">
    <property type="entry name" value="Porin chaperone SurA, peptide-binding domain"/>
    <property type="match status" value="1"/>
</dbReference>
<dbReference type="Pfam" id="PF00639">
    <property type="entry name" value="Rotamase"/>
    <property type="match status" value="1"/>
</dbReference>
<reference evidence="11" key="1">
    <citation type="submission" date="2013-11" db="EMBL/GenBank/DDBJ databases">
        <title>Symbiont-containing voluminous jelly as an extraordinary maternal gift for overwintering insect nymphs.</title>
        <authorList>
            <person name="Kaiwa N."/>
            <person name="Hosokawa T."/>
            <person name="Nikoh N."/>
            <person name="Meng X.Y."/>
            <person name="Tanahashi M."/>
            <person name="Moriyama M."/>
            <person name="Maeda T."/>
            <person name="Yamaguchi K."/>
            <person name="Shigenobu S."/>
            <person name="Ito M."/>
            <person name="Fukatsu T."/>
        </authorList>
    </citation>
    <scope>NUCLEOTIDE SEQUENCE [LARGE SCALE GENOMIC DNA]</scope>
    <source>
        <strain evidence="11">UwTKB</strain>
    </source>
</reference>
<dbReference type="InterPro" id="IPR046357">
    <property type="entry name" value="PPIase_dom_sf"/>
</dbReference>
<gene>
    <name evidence="10" type="primary">surA</name>
    <name evidence="10" type="ORF">TGUWTKB_5590</name>
</gene>
<keyword evidence="5 6" id="KW-0413">Isomerase</keyword>
<feature type="coiled-coil region" evidence="7">
    <location>
        <begin position="293"/>
        <end position="320"/>
    </location>
</feature>
<evidence type="ECO:0000256" key="4">
    <source>
        <dbReference type="ARBA" id="ARBA00023186"/>
    </source>
</evidence>
<sequence>MLKKLILIILLVYNTSFAKPHLLDEIAVIVNNDVILKSDIKNVVDQIKKQNPLVTTSDKNFLKKIFENEIINKILLALGEKKGIKIDEKTLNQMIKNGIKKHGITIDQLHDYLKKHNIEYIDYINDISKKFIISILLQNEVKKRIHVTEEEEKFFLKKLQKDQDKNIEYTFTYIFFPLKANVNKRIINKINLLAHDTIKNLQKNNDITQILHFLSNKKLNIEYKKIEKKCINDLPVFFSKALSNSPKNVHVIGPIKNIKGLYVLKIHNRDESKLHTIIKQFHVKDIFLKSSSKKTDIQKKKKLEKIIKNIQNKEESFSDAAIKYSEDSKSAAKGGDLLWISSEYFGKKIEKIIEKLKKGNMTYPFRSNSGWHVIQLIDKRRVDITNILNKKQAENFFFNEKFDQEAKKWIQEQKNQTYIKYVNTL</sequence>
<evidence type="ECO:0000256" key="5">
    <source>
        <dbReference type="ARBA" id="ARBA00023235"/>
    </source>
</evidence>
<dbReference type="PANTHER" id="PTHR47637:SF1">
    <property type="entry name" value="CHAPERONE SURA"/>
    <property type="match status" value="1"/>
</dbReference>
<dbReference type="STRING" id="1410383.TGUWTKB_5590"/>
<dbReference type="PANTHER" id="PTHR47637">
    <property type="entry name" value="CHAPERONE SURA"/>
    <property type="match status" value="1"/>
</dbReference>
<dbReference type="InterPro" id="IPR015391">
    <property type="entry name" value="SurA_N"/>
</dbReference>
<dbReference type="InterPro" id="IPR050280">
    <property type="entry name" value="OMP_Chaperone_SurA"/>
</dbReference>
<dbReference type="InterPro" id="IPR027304">
    <property type="entry name" value="Trigger_fact/SurA_dom_sf"/>
</dbReference>
<dbReference type="SUPFAM" id="SSF54534">
    <property type="entry name" value="FKBP-like"/>
    <property type="match status" value="1"/>
</dbReference>
<dbReference type="SUPFAM" id="SSF109998">
    <property type="entry name" value="Triger factor/SurA peptide-binding domain-like"/>
    <property type="match status" value="1"/>
</dbReference>
<keyword evidence="4" id="KW-0143">Chaperone</keyword>
<name>A0A090ASD2_9ENTR</name>
<accession>A0A090ASD2</accession>
<dbReference type="AlphaFoldDB" id="A0A090ASD2"/>
<dbReference type="OrthoDB" id="14196at2"/>
<evidence type="ECO:0000313" key="10">
    <source>
        <dbReference type="EMBL" id="BAP58785.1"/>
    </source>
</evidence>
<reference evidence="10 11" key="2">
    <citation type="journal article" date="2014" name="Curr. Biol.">
        <title>Symbiont-Supplemented Maternal Investment Underpinning Host's Ecological Adaptation.</title>
        <authorList>
            <person name="Kaiwa N."/>
            <person name="Hosokawa T."/>
            <person name="Nikoh N."/>
            <person name="Tanahashi M."/>
            <person name="Moriyama M."/>
            <person name="Meng X.Y."/>
            <person name="Maeda T."/>
            <person name="Yamaguchi K."/>
            <person name="Shigenobu S."/>
            <person name="Ito M."/>
            <person name="Fukatsu T."/>
        </authorList>
    </citation>
    <scope>NUCLEOTIDE SEQUENCE [LARGE SCALE GENOMIC DNA]</scope>
    <source>
        <strain evidence="10 11">UwTKB</strain>
    </source>
</reference>
<evidence type="ECO:0000256" key="7">
    <source>
        <dbReference type="SAM" id="Coils"/>
    </source>
</evidence>
<dbReference type="Gene3D" id="3.10.50.40">
    <property type="match status" value="1"/>
</dbReference>
<dbReference type="Proteomes" id="UP000031627">
    <property type="component" value="Chromosome"/>
</dbReference>
<proteinExistence type="predicted"/>
<dbReference type="KEGG" id="sbw:TGUWTKB_5590"/>
<keyword evidence="3 6" id="KW-0697">Rotamase</keyword>
<organism evidence="10 11">
    <name type="scientific">Candidatus Tachikawaea gelatinosa</name>
    <dbReference type="NCBI Taxonomy" id="1410383"/>
    <lineage>
        <taxon>Bacteria</taxon>
        <taxon>Pseudomonadati</taxon>
        <taxon>Pseudomonadota</taxon>
        <taxon>Gammaproteobacteria</taxon>
        <taxon>Enterobacterales</taxon>
        <taxon>Enterobacteriaceae</taxon>
        <taxon>Candidatus Tachikawaea</taxon>
    </lineage>
</organism>
<feature type="signal peptide" evidence="8">
    <location>
        <begin position="1"/>
        <end position="18"/>
    </location>
</feature>
<keyword evidence="2" id="KW-0574">Periplasm</keyword>
<evidence type="ECO:0000256" key="3">
    <source>
        <dbReference type="ARBA" id="ARBA00023110"/>
    </source>
</evidence>
<dbReference type="InterPro" id="IPR000297">
    <property type="entry name" value="PPIase_PpiC"/>
</dbReference>
<feature type="domain" description="PpiC" evidence="9">
    <location>
        <begin position="278"/>
        <end position="378"/>
    </location>
</feature>
<evidence type="ECO:0000256" key="1">
    <source>
        <dbReference type="ARBA" id="ARBA00022729"/>
    </source>
</evidence>